<dbReference type="Pfam" id="PF10502">
    <property type="entry name" value="Peptidase_S26"/>
    <property type="match status" value="1"/>
</dbReference>
<dbReference type="PROSITE" id="PS00761">
    <property type="entry name" value="SPASE_I_3"/>
    <property type="match status" value="1"/>
</dbReference>
<feature type="domain" description="Peptidase S26" evidence="8">
    <location>
        <begin position="24"/>
        <end position="176"/>
    </location>
</feature>
<dbReference type="GO" id="GO:0005886">
    <property type="term" value="C:plasma membrane"/>
    <property type="evidence" value="ECO:0007669"/>
    <property type="project" value="UniProtKB-SubCell"/>
</dbReference>
<feature type="active site" evidence="6">
    <location>
        <position position="54"/>
    </location>
</feature>
<name>A0A7W1WRG4_9BACL</name>
<dbReference type="GO" id="GO:0006465">
    <property type="term" value="P:signal peptide processing"/>
    <property type="evidence" value="ECO:0007669"/>
    <property type="project" value="InterPro"/>
</dbReference>
<evidence type="ECO:0000313" key="10">
    <source>
        <dbReference type="Proteomes" id="UP000535491"/>
    </source>
</evidence>
<comment type="caution">
    <text evidence="9">The sequence shown here is derived from an EMBL/GenBank/DDBJ whole genome shotgun (WGS) entry which is preliminary data.</text>
</comment>
<feature type="transmembrane region" description="Helical" evidence="7">
    <location>
        <begin position="26"/>
        <end position="45"/>
    </location>
</feature>
<gene>
    <name evidence="9" type="primary">lepB</name>
    <name evidence="9" type="ORF">H1191_10375</name>
</gene>
<sequence length="185" mass="21273">MSTFAPRSERLRKQKKSLGKTKTWEWTQAFLLAVVLAILIRLFILEPFNVSGPSMKETMHSGDLVIVNKLIYKLRDPKPGEVIVFHAVEHKDYVKRVVALPGETVEAKNNKLMINGKIVNEPYISEHTRTQDFDMRKVPPGHVFVLGDNRTDSSDSREFGPVSMKKIIGRADLIYWPFQDFGFLW</sequence>
<dbReference type="CDD" id="cd06530">
    <property type="entry name" value="S26_SPase_I"/>
    <property type="match status" value="1"/>
</dbReference>
<dbReference type="AlphaFoldDB" id="A0A7W1WRG4"/>
<evidence type="ECO:0000259" key="8">
    <source>
        <dbReference type="Pfam" id="PF10502"/>
    </source>
</evidence>
<evidence type="ECO:0000256" key="4">
    <source>
        <dbReference type="ARBA" id="ARBA00013208"/>
    </source>
</evidence>
<dbReference type="Gene3D" id="2.10.109.10">
    <property type="entry name" value="Umud Fragment, subunit A"/>
    <property type="match status" value="1"/>
</dbReference>
<comment type="catalytic activity">
    <reaction evidence="1 7">
        <text>Cleavage of hydrophobic, N-terminal signal or leader sequences from secreted and periplasmic proteins.</text>
        <dbReference type="EC" id="3.4.21.89"/>
    </reaction>
</comment>
<reference evidence="9 10" key="1">
    <citation type="submission" date="2020-07" db="EMBL/GenBank/DDBJ databases">
        <authorList>
            <person name="Feng H."/>
        </authorList>
    </citation>
    <scope>NUCLEOTIDE SEQUENCE [LARGE SCALE GENOMIC DNA]</scope>
    <source>
        <strain evidence="10">s-10</strain>
    </source>
</reference>
<dbReference type="InterPro" id="IPR019758">
    <property type="entry name" value="Pept_S26A_signal_pept_1_CS"/>
</dbReference>
<dbReference type="PRINTS" id="PR00727">
    <property type="entry name" value="LEADERPTASE"/>
</dbReference>
<proteinExistence type="inferred from homology"/>
<dbReference type="InterPro" id="IPR036286">
    <property type="entry name" value="LexA/Signal_pep-like_sf"/>
</dbReference>
<organism evidence="9 10">
    <name type="scientific">Paenactinomyces guangxiensis</name>
    <dbReference type="NCBI Taxonomy" id="1490290"/>
    <lineage>
        <taxon>Bacteria</taxon>
        <taxon>Bacillati</taxon>
        <taxon>Bacillota</taxon>
        <taxon>Bacilli</taxon>
        <taxon>Bacillales</taxon>
        <taxon>Thermoactinomycetaceae</taxon>
        <taxon>Paenactinomyces</taxon>
    </lineage>
</organism>
<keyword evidence="7" id="KW-0812">Transmembrane</keyword>
<keyword evidence="10" id="KW-1185">Reference proteome</keyword>
<accession>A0A7W1WRG4</accession>
<evidence type="ECO:0000256" key="6">
    <source>
        <dbReference type="PIRSR" id="PIRSR600223-1"/>
    </source>
</evidence>
<evidence type="ECO:0000256" key="2">
    <source>
        <dbReference type="ARBA" id="ARBA00004401"/>
    </source>
</evidence>
<dbReference type="PANTHER" id="PTHR43390:SF1">
    <property type="entry name" value="CHLOROPLAST PROCESSING PEPTIDASE"/>
    <property type="match status" value="1"/>
</dbReference>
<dbReference type="InterPro" id="IPR000223">
    <property type="entry name" value="Pept_S26A_signal_pept_1"/>
</dbReference>
<dbReference type="RefSeq" id="WP_181751947.1">
    <property type="nucleotide sequence ID" value="NZ_JACEIQ010000009.1"/>
</dbReference>
<dbReference type="Proteomes" id="UP000535491">
    <property type="component" value="Unassembled WGS sequence"/>
</dbReference>
<evidence type="ECO:0000256" key="5">
    <source>
        <dbReference type="ARBA" id="ARBA00022801"/>
    </source>
</evidence>
<dbReference type="GO" id="GO:0009003">
    <property type="term" value="F:signal peptidase activity"/>
    <property type="evidence" value="ECO:0007669"/>
    <property type="project" value="UniProtKB-EC"/>
</dbReference>
<evidence type="ECO:0000313" key="9">
    <source>
        <dbReference type="EMBL" id="MBA4494710.1"/>
    </source>
</evidence>
<evidence type="ECO:0000256" key="3">
    <source>
        <dbReference type="ARBA" id="ARBA00009370"/>
    </source>
</evidence>
<dbReference type="SUPFAM" id="SSF51306">
    <property type="entry name" value="LexA/Signal peptidase"/>
    <property type="match status" value="1"/>
</dbReference>
<evidence type="ECO:0000256" key="1">
    <source>
        <dbReference type="ARBA" id="ARBA00000677"/>
    </source>
</evidence>
<dbReference type="GO" id="GO:0004252">
    <property type="term" value="F:serine-type endopeptidase activity"/>
    <property type="evidence" value="ECO:0007669"/>
    <property type="project" value="InterPro"/>
</dbReference>
<evidence type="ECO:0000256" key="7">
    <source>
        <dbReference type="RuleBase" id="RU362042"/>
    </source>
</evidence>
<keyword evidence="7" id="KW-1133">Transmembrane helix</keyword>
<dbReference type="EC" id="3.4.21.89" evidence="4 7"/>
<dbReference type="EMBL" id="JACEIQ010000009">
    <property type="protein sequence ID" value="MBA4494710.1"/>
    <property type="molecule type" value="Genomic_DNA"/>
</dbReference>
<dbReference type="NCBIfam" id="TIGR02227">
    <property type="entry name" value="sigpep_I_bact"/>
    <property type="match status" value="1"/>
</dbReference>
<keyword evidence="5 7" id="KW-0378">Hydrolase</keyword>
<comment type="similarity">
    <text evidence="3 7">Belongs to the peptidase S26 family.</text>
</comment>
<dbReference type="InterPro" id="IPR019533">
    <property type="entry name" value="Peptidase_S26"/>
</dbReference>
<keyword evidence="7" id="KW-0645">Protease</keyword>
<dbReference type="PANTHER" id="PTHR43390">
    <property type="entry name" value="SIGNAL PEPTIDASE I"/>
    <property type="match status" value="1"/>
</dbReference>
<protein>
    <recommendedName>
        <fullName evidence="4 7">Signal peptidase I</fullName>
        <ecNumber evidence="4 7">3.4.21.89</ecNumber>
    </recommendedName>
</protein>
<comment type="subcellular location">
    <subcellularLocation>
        <location evidence="2">Cell membrane</location>
        <topology evidence="2">Single-pass type II membrane protein</topology>
    </subcellularLocation>
    <subcellularLocation>
        <location evidence="7">Membrane</location>
        <topology evidence="7">Single-pass type II membrane protein</topology>
    </subcellularLocation>
</comment>
<keyword evidence="7" id="KW-0472">Membrane</keyword>
<feature type="active site" evidence="6">
    <location>
        <position position="95"/>
    </location>
</feature>